<proteinExistence type="predicted"/>
<evidence type="ECO:0000313" key="1">
    <source>
        <dbReference type="EMBL" id="EPQ13711.1"/>
    </source>
</evidence>
<sequence length="93" mass="10796">MTENAWNFHWRSMQTIRKVFKPRNWLWLSDNQTGNHFPNHHERTGKDLMGKDIKGCRKEQEKEGSPLAGKDENGECLSRTLSHHLPACPRAAT</sequence>
<organism evidence="1 2">
    <name type="scientific">Myotis brandtii</name>
    <name type="common">Brandt's bat</name>
    <dbReference type="NCBI Taxonomy" id="109478"/>
    <lineage>
        <taxon>Eukaryota</taxon>
        <taxon>Metazoa</taxon>
        <taxon>Chordata</taxon>
        <taxon>Craniata</taxon>
        <taxon>Vertebrata</taxon>
        <taxon>Euteleostomi</taxon>
        <taxon>Mammalia</taxon>
        <taxon>Eutheria</taxon>
        <taxon>Laurasiatheria</taxon>
        <taxon>Chiroptera</taxon>
        <taxon>Yangochiroptera</taxon>
        <taxon>Vespertilionidae</taxon>
        <taxon>Myotis</taxon>
    </lineage>
</organism>
<accession>S7N9H4</accession>
<dbReference type="AlphaFoldDB" id="S7N9H4"/>
<gene>
    <name evidence="1" type="ORF">D623_10026973</name>
</gene>
<protein>
    <submittedName>
        <fullName evidence="1">Putative tubulin polyglutamylase TTLL1</fullName>
    </submittedName>
</protein>
<dbReference type="Proteomes" id="UP000052978">
    <property type="component" value="Unassembled WGS sequence"/>
</dbReference>
<dbReference type="EMBL" id="KE163754">
    <property type="protein sequence ID" value="EPQ13711.1"/>
    <property type="molecule type" value="Genomic_DNA"/>
</dbReference>
<evidence type="ECO:0000313" key="2">
    <source>
        <dbReference type="Proteomes" id="UP000052978"/>
    </source>
</evidence>
<name>S7N9H4_MYOBR</name>
<keyword evidence="2" id="KW-1185">Reference proteome</keyword>
<reference evidence="1 2" key="1">
    <citation type="journal article" date="2013" name="Nat. Commun.">
        <title>Genome analysis reveals insights into physiology and longevity of the Brandt's bat Myotis brandtii.</title>
        <authorList>
            <person name="Seim I."/>
            <person name="Fang X."/>
            <person name="Xiong Z."/>
            <person name="Lobanov A.V."/>
            <person name="Huang Z."/>
            <person name="Ma S."/>
            <person name="Feng Y."/>
            <person name="Turanov A.A."/>
            <person name="Zhu Y."/>
            <person name="Lenz T.L."/>
            <person name="Gerashchenko M.V."/>
            <person name="Fan D."/>
            <person name="Hee Yim S."/>
            <person name="Yao X."/>
            <person name="Jordan D."/>
            <person name="Xiong Y."/>
            <person name="Ma Y."/>
            <person name="Lyapunov A.N."/>
            <person name="Chen G."/>
            <person name="Kulakova O.I."/>
            <person name="Sun Y."/>
            <person name="Lee S.G."/>
            <person name="Bronson R.T."/>
            <person name="Moskalev A.A."/>
            <person name="Sunyaev S.R."/>
            <person name="Zhang G."/>
            <person name="Krogh A."/>
            <person name="Wang J."/>
            <person name="Gladyshev V.N."/>
        </authorList>
    </citation>
    <scope>NUCLEOTIDE SEQUENCE [LARGE SCALE GENOMIC DNA]</scope>
</reference>